<dbReference type="PANTHER" id="PTHR23519:SF1">
    <property type="entry name" value="AUTOPHAGY-RELATED PROTEIN 22"/>
    <property type="match status" value="1"/>
</dbReference>
<feature type="domain" description="Major facilitator superfamily (MFS) profile" evidence="12">
    <location>
        <begin position="318"/>
        <end position="538"/>
    </location>
</feature>
<keyword evidence="8 10" id="KW-0072">Autophagy</keyword>
<dbReference type="GO" id="GO:0022857">
    <property type="term" value="F:transmembrane transporter activity"/>
    <property type="evidence" value="ECO:0007669"/>
    <property type="project" value="InterPro"/>
</dbReference>
<keyword evidence="4 10" id="KW-0926">Vacuole</keyword>
<dbReference type="InterPro" id="IPR050495">
    <property type="entry name" value="ATG22/LtaA_families"/>
</dbReference>
<dbReference type="GO" id="GO:0032974">
    <property type="term" value="P:amino acid transmembrane export from vacuole"/>
    <property type="evidence" value="ECO:0007669"/>
    <property type="project" value="InterPro"/>
</dbReference>
<feature type="transmembrane region" description="Helical" evidence="10">
    <location>
        <begin position="201"/>
        <end position="222"/>
    </location>
</feature>
<evidence type="ECO:0000256" key="6">
    <source>
        <dbReference type="ARBA" id="ARBA00022970"/>
    </source>
</evidence>
<comment type="function">
    <text evidence="10">Vacuolar effluxer which mediate the efflux of amino acids resulting from autophagic degradation. The release of autophagic amino acids allows the maintenance of protein synthesis and viability during nitrogen starvation.</text>
</comment>
<protein>
    <recommendedName>
        <fullName evidence="10">Autophagy-related protein</fullName>
    </recommendedName>
</protein>
<evidence type="ECO:0000256" key="8">
    <source>
        <dbReference type="ARBA" id="ARBA00023006"/>
    </source>
</evidence>
<keyword evidence="7 10" id="KW-1133">Transmembrane helix</keyword>
<feature type="transmembrane region" description="Helical" evidence="10">
    <location>
        <begin position="355"/>
        <end position="375"/>
    </location>
</feature>
<evidence type="ECO:0000256" key="2">
    <source>
        <dbReference type="ARBA" id="ARBA00006978"/>
    </source>
</evidence>
<feature type="transmembrane region" description="Helical" evidence="10">
    <location>
        <begin position="423"/>
        <end position="444"/>
    </location>
</feature>
<evidence type="ECO:0000256" key="9">
    <source>
        <dbReference type="ARBA" id="ARBA00023136"/>
    </source>
</evidence>
<comment type="caution">
    <text evidence="13">The sequence shown here is derived from an EMBL/GenBank/DDBJ whole genome shotgun (WGS) entry which is preliminary data.</text>
</comment>
<keyword evidence="3 10" id="KW-0813">Transport</keyword>
<proteinExistence type="inferred from homology"/>
<evidence type="ECO:0000256" key="7">
    <source>
        <dbReference type="ARBA" id="ARBA00022989"/>
    </source>
</evidence>
<evidence type="ECO:0000256" key="10">
    <source>
        <dbReference type="RuleBase" id="RU363073"/>
    </source>
</evidence>
<dbReference type="GO" id="GO:0005774">
    <property type="term" value="C:vacuolar membrane"/>
    <property type="evidence" value="ECO:0007669"/>
    <property type="project" value="UniProtKB-SubCell"/>
</dbReference>
<dbReference type="CDD" id="cd17483">
    <property type="entry name" value="MFS_Atg22_like"/>
    <property type="match status" value="1"/>
</dbReference>
<feature type="transmembrane region" description="Helical" evidence="10">
    <location>
        <begin position="456"/>
        <end position="479"/>
    </location>
</feature>
<sequence length="538" mass="57609">MAGEGPSSSKHRRELFGWLSYAFASEVFVIVSLTLFLPICLEQFARDNGFLLPDKTTPCTSRPSPPSGMTDEDEARCVVKLGWAWIDTASFSLYTYSLSVALQALTVISMGGIADRASYRKPLLFGFAALGSISSLCFFLLPSSSPVWPLAGLLSVLANIGFSASIVVLNSYLPRLAASSLPSSDHGDTEKLSRATARISSLGIALGYTAGILLLLAVLIPVQLAGGSTTALRFAIGGSGVWWALFSVPALIFLPGASASQDTPSSGVTEEREGLLADERPETAPALAAKWTVRQEVVDAWKRLGSMLRWHSIRRLRNTFRYLAAWFLLSDGFTTLTSTALLFAKTTLHMSPSSLVLVGVLTPSAGILGALLWPAVQRRFGLTSLRVLVLLVVAGSVIPAYGVIGLFAPRGAKWGLRVPAEMYAFAVYFGAVYGAFQSYARALYAEIIPPGEEARWYGLFSITDKSSSFIGPLIVGLLADRTGNIRYGFLFLVAMLWAALPVLAGVDVERGRTDARAWSSGDDGHEAEGDTITQPDSG</sequence>
<feature type="transmembrane region" description="Helical" evidence="10">
    <location>
        <begin position="123"/>
        <end position="141"/>
    </location>
</feature>
<comment type="subcellular location">
    <subcellularLocation>
        <location evidence="1 10">Vacuole membrane</location>
        <topology evidence="1 10">Multi-pass membrane protein</topology>
    </subcellularLocation>
</comment>
<keyword evidence="5 10" id="KW-0812">Transmembrane</keyword>
<dbReference type="Pfam" id="PF11700">
    <property type="entry name" value="ATG22"/>
    <property type="match status" value="1"/>
</dbReference>
<gene>
    <name evidence="13" type="ORF">EDB92DRAFT_1501181</name>
</gene>
<dbReference type="GO" id="GO:0006914">
    <property type="term" value="P:autophagy"/>
    <property type="evidence" value="ECO:0007669"/>
    <property type="project" value="UniProtKB-KW"/>
</dbReference>
<keyword evidence="6 10" id="KW-0029">Amino-acid transport</keyword>
<evidence type="ECO:0000256" key="4">
    <source>
        <dbReference type="ARBA" id="ARBA00022554"/>
    </source>
</evidence>
<feature type="transmembrane region" description="Helical" evidence="10">
    <location>
        <begin position="15"/>
        <end position="39"/>
    </location>
</feature>
<name>A0AAD4L846_9AGAM</name>
<feature type="transmembrane region" description="Helical" evidence="10">
    <location>
        <begin position="234"/>
        <end position="254"/>
    </location>
</feature>
<feature type="transmembrane region" description="Helical" evidence="10">
    <location>
        <begin position="147"/>
        <end position="173"/>
    </location>
</feature>
<evidence type="ECO:0000313" key="13">
    <source>
        <dbReference type="EMBL" id="KAH8984112.1"/>
    </source>
</evidence>
<dbReference type="Gene3D" id="1.20.1250.20">
    <property type="entry name" value="MFS general substrate transporter like domains"/>
    <property type="match status" value="1"/>
</dbReference>
<comment type="similarity">
    <text evidence="2 10">Belongs to the ATG22 family.</text>
</comment>
<evidence type="ECO:0000313" key="14">
    <source>
        <dbReference type="Proteomes" id="UP001201163"/>
    </source>
</evidence>
<evidence type="ECO:0000256" key="5">
    <source>
        <dbReference type="ARBA" id="ARBA00022692"/>
    </source>
</evidence>
<dbReference type="SUPFAM" id="SSF103473">
    <property type="entry name" value="MFS general substrate transporter"/>
    <property type="match status" value="1"/>
</dbReference>
<organism evidence="13 14">
    <name type="scientific">Lactarius akahatsu</name>
    <dbReference type="NCBI Taxonomy" id="416441"/>
    <lineage>
        <taxon>Eukaryota</taxon>
        <taxon>Fungi</taxon>
        <taxon>Dikarya</taxon>
        <taxon>Basidiomycota</taxon>
        <taxon>Agaricomycotina</taxon>
        <taxon>Agaricomycetes</taxon>
        <taxon>Russulales</taxon>
        <taxon>Russulaceae</taxon>
        <taxon>Lactarius</taxon>
    </lineage>
</organism>
<feature type="region of interest" description="Disordered" evidence="11">
    <location>
        <begin position="515"/>
        <end position="538"/>
    </location>
</feature>
<feature type="transmembrane region" description="Helical" evidence="10">
    <location>
        <begin position="485"/>
        <end position="506"/>
    </location>
</feature>
<evidence type="ECO:0000256" key="1">
    <source>
        <dbReference type="ARBA" id="ARBA00004128"/>
    </source>
</evidence>
<feature type="transmembrane region" description="Helical" evidence="10">
    <location>
        <begin position="387"/>
        <end position="408"/>
    </location>
</feature>
<dbReference type="InterPro" id="IPR020846">
    <property type="entry name" value="MFS_dom"/>
</dbReference>
<dbReference type="InterPro" id="IPR044738">
    <property type="entry name" value="Atg22"/>
</dbReference>
<reference evidence="13" key="1">
    <citation type="submission" date="2022-01" db="EMBL/GenBank/DDBJ databases">
        <title>Comparative genomics reveals a dynamic genome evolution in the ectomycorrhizal milk-cap (Lactarius) mushrooms.</title>
        <authorList>
            <consortium name="DOE Joint Genome Institute"/>
            <person name="Lebreton A."/>
            <person name="Tang N."/>
            <person name="Kuo A."/>
            <person name="LaButti K."/>
            <person name="Drula E."/>
            <person name="Barry K."/>
            <person name="Clum A."/>
            <person name="Lipzen A."/>
            <person name="Mousain D."/>
            <person name="Ng V."/>
            <person name="Wang R."/>
            <person name="Wang X."/>
            <person name="Dai Y."/>
            <person name="Henrissat B."/>
            <person name="Grigoriev I.V."/>
            <person name="Guerin-Laguette A."/>
            <person name="Yu F."/>
            <person name="Martin F.M."/>
        </authorList>
    </citation>
    <scope>NUCLEOTIDE SEQUENCE</scope>
    <source>
        <strain evidence="13">QP</strain>
    </source>
</reference>
<feature type="transmembrane region" description="Helical" evidence="10">
    <location>
        <begin position="322"/>
        <end position="343"/>
    </location>
</feature>
<evidence type="ECO:0000259" key="12">
    <source>
        <dbReference type="PROSITE" id="PS50850"/>
    </source>
</evidence>
<keyword evidence="14" id="KW-1185">Reference proteome</keyword>
<keyword evidence="9 10" id="KW-0472">Membrane</keyword>
<dbReference type="InterPro" id="IPR024671">
    <property type="entry name" value="Atg22-like"/>
</dbReference>
<accession>A0AAD4L846</accession>
<dbReference type="PROSITE" id="PS50850">
    <property type="entry name" value="MFS"/>
    <property type="match status" value="1"/>
</dbReference>
<dbReference type="EMBL" id="JAKELL010000079">
    <property type="protein sequence ID" value="KAH8984112.1"/>
    <property type="molecule type" value="Genomic_DNA"/>
</dbReference>
<dbReference type="AlphaFoldDB" id="A0AAD4L846"/>
<dbReference type="PANTHER" id="PTHR23519">
    <property type="entry name" value="AUTOPHAGY-RELATED PROTEIN 22"/>
    <property type="match status" value="1"/>
</dbReference>
<evidence type="ECO:0000256" key="11">
    <source>
        <dbReference type="SAM" id="MobiDB-lite"/>
    </source>
</evidence>
<dbReference type="Proteomes" id="UP001201163">
    <property type="component" value="Unassembled WGS sequence"/>
</dbReference>
<evidence type="ECO:0000256" key="3">
    <source>
        <dbReference type="ARBA" id="ARBA00022448"/>
    </source>
</evidence>
<dbReference type="InterPro" id="IPR036259">
    <property type="entry name" value="MFS_trans_sf"/>
</dbReference>